<dbReference type="Pfam" id="PF03729">
    <property type="entry name" value="DUF308"/>
    <property type="match status" value="2"/>
</dbReference>
<dbReference type="InterPro" id="IPR052712">
    <property type="entry name" value="Acid_resist_chaperone_HdeD"/>
</dbReference>
<dbReference type="RefSeq" id="WP_024841239.1">
    <property type="nucleotide sequence ID" value="NZ_JAAFAN010000015.1"/>
</dbReference>
<feature type="transmembrane region" description="Helical" evidence="1">
    <location>
        <begin position="159"/>
        <end position="178"/>
    </location>
</feature>
<sequence>MSTSSGTIRTVNGIRTALGVSGLVSAILGVLILVWPGRTAMVVTAIVAAYAVIAGLIHLGIGIFSGGRGGWARVGRTLLGVVFVVGGILAFLNLGQTTTYLAEFLGILVGVLWIVEGVVDLTSLRDAASKPVSILFAVLSIVAGVVLLLTPLWGATMLWWLLGLSLVVLGLVNIVRGFRYGTGVGVAR</sequence>
<gene>
    <name evidence="2" type="ORF">GJV82_00265</name>
    <name evidence="3" type="ORF">GYH36_06325</name>
</gene>
<dbReference type="EMBL" id="JAAFAN010000015">
    <property type="protein sequence ID" value="NDO89074.1"/>
    <property type="molecule type" value="Genomic_DNA"/>
</dbReference>
<reference evidence="2 4" key="1">
    <citation type="submission" date="2019-11" db="EMBL/GenBank/DDBJ databases">
        <title>Cellulosimicrobium composti sp. nov. isolated from a compost.</title>
        <authorList>
            <person name="Yang Y."/>
        </authorList>
    </citation>
    <scope>NUCLEOTIDE SEQUENCE [LARGE SCALE GENOMIC DNA]</scope>
    <source>
        <strain evidence="2 4">BIT-GX5</strain>
    </source>
</reference>
<reference evidence="3" key="2">
    <citation type="submission" date="2020-01" db="EMBL/GenBank/DDBJ databases">
        <authorList>
            <person name="Aviles F."/>
            <person name="Meyer T.E."/>
            <person name="Kyndt J.A."/>
        </authorList>
    </citation>
    <scope>NUCLEOTIDE SEQUENCE</scope>
    <source>
        <strain evidence="3">SE3</strain>
    </source>
</reference>
<dbReference type="InterPro" id="IPR005325">
    <property type="entry name" value="DUF308_memb"/>
</dbReference>
<feature type="transmembrane region" description="Helical" evidence="1">
    <location>
        <begin position="100"/>
        <end position="119"/>
    </location>
</feature>
<dbReference type="GO" id="GO:0005886">
    <property type="term" value="C:plasma membrane"/>
    <property type="evidence" value="ECO:0007669"/>
    <property type="project" value="TreeGrafter"/>
</dbReference>
<keyword evidence="1" id="KW-0812">Transmembrane</keyword>
<comment type="caution">
    <text evidence="2">The sequence shown here is derived from an EMBL/GenBank/DDBJ whole genome shotgun (WGS) entry which is preliminary data.</text>
</comment>
<name>A0A6N7ZDK5_9MICO</name>
<feature type="transmembrane region" description="Helical" evidence="1">
    <location>
        <begin position="131"/>
        <end position="153"/>
    </location>
</feature>
<keyword evidence="5" id="KW-1185">Reference proteome</keyword>
<evidence type="ECO:0000313" key="5">
    <source>
        <dbReference type="Proteomes" id="UP000471672"/>
    </source>
</evidence>
<dbReference type="Proteomes" id="UP000440668">
    <property type="component" value="Unassembled WGS sequence"/>
</dbReference>
<evidence type="ECO:0000313" key="3">
    <source>
        <dbReference type="EMBL" id="NDO89074.1"/>
    </source>
</evidence>
<dbReference type="GeneID" id="32510100"/>
<organism evidence="2 4">
    <name type="scientific">Cellulosimicrobium composti</name>
    <dbReference type="NCBI Taxonomy" id="2672572"/>
    <lineage>
        <taxon>Bacteria</taxon>
        <taxon>Bacillati</taxon>
        <taxon>Actinomycetota</taxon>
        <taxon>Actinomycetes</taxon>
        <taxon>Micrococcales</taxon>
        <taxon>Promicromonosporaceae</taxon>
        <taxon>Cellulosimicrobium</taxon>
    </lineage>
</organism>
<keyword evidence="1" id="KW-1133">Transmembrane helix</keyword>
<evidence type="ECO:0000313" key="4">
    <source>
        <dbReference type="Proteomes" id="UP000440668"/>
    </source>
</evidence>
<evidence type="ECO:0000313" key="2">
    <source>
        <dbReference type="EMBL" id="MTG87402.1"/>
    </source>
</evidence>
<dbReference type="EMBL" id="WMKA01000001">
    <property type="protein sequence ID" value="MTG87402.1"/>
    <property type="molecule type" value="Genomic_DNA"/>
</dbReference>
<reference evidence="3 5" key="3">
    <citation type="journal article" date="2021" name="Arch. Microbiol.">
        <title>Cellulosimicrobium fucosivorans sp. nov., isolated from San Elijo Lagoon, contains a fucose metabolic pathway linked to carotenoid production.</title>
        <authorList>
            <person name="Aviles F.A."/>
            <person name="Kyndt J.A."/>
        </authorList>
    </citation>
    <scope>NUCLEOTIDE SEQUENCE [LARGE SCALE GENOMIC DNA]</scope>
    <source>
        <strain evidence="3 5">SE3</strain>
    </source>
</reference>
<feature type="transmembrane region" description="Helical" evidence="1">
    <location>
        <begin position="12"/>
        <end position="35"/>
    </location>
</feature>
<dbReference type="PANTHER" id="PTHR34989">
    <property type="entry name" value="PROTEIN HDED"/>
    <property type="match status" value="1"/>
</dbReference>
<dbReference type="PANTHER" id="PTHR34989:SF1">
    <property type="entry name" value="PROTEIN HDED"/>
    <property type="match status" value="1"/>
</dbReference>
<evidence type="ECO:0008006" key="6">
    <source>
        <dbReference type="Google" id="ProtNLM"/>
    </source>
</evidence>
<keyword evidence="1" id="KW-0472">Membrane</keyword>
<proteinExistence type="predicted"/>
<protein>
    <recommendedName>
        <fullName evidence="6">DUF308 domain-containing protein</fullName>
    </recommendedName>
</protein>
<dbReference type="Proteomes" id="UP000471672">
    <property type="component" value="Unassembled WGS sequence"/>
</dbReference>
<evidence type="ECO:0000256" key="1">
    <source>
        <dbReference type="SAM" id="Phobius"/>
    </source>
</evidence>
<dbReference type="AlphaFoldDB" id="A0A6N7ZDK5"/>
<accession>A0A6N7ZDK5</accession>
<feature type="transmembrane region" description="Helical" evidence="1">
    <location>
        <begin position="41"/>
        <end position="65"/>
    </location>
</feature>
<feature type="transmembrane region" description="Helical" evidence="1">
    <location>
        <begin position="77"/>
        <end position="94"/>
    </location>
</feature>